<dbReference type="InterPro" id="IPR027417">
    <property type="entry name" value="P-loop_NTPase"/>
</dbReference>
<dbReference type="VEuPathDB" id="AmoebaDB:EIN_410300"/>
<evidence type="ECO:0000313" key="3">
    <source>
        <dbReference type="Proteomes" id="UP000014680"/>
    </source>
</evidence>
<dbReference type="Proteomes" id="UP000014680">
    <property type="component" value="Unassembled WGS sequence"/>
</dbReference>
<dbReference type="OrthoDB" id="2419400at2759"/>
<feature type="domain" description="Helicase ATP-binding" evidence="1">
    <location>
        <begin position="30"/>
        <end position="230"/>
    </location>
</feature>
<keyword evidence="3" id="KW-1185">Reference proteome</keyword>
<reference evidence="2 3" key="1">
    <citation type="submission" date="2012-10" db="EMBL/GenBank/DDBJ databases">
        <authorList>
            <person name="Zafar N."/>
            <person name="Inman J."/>
            <person name="Hall N."/>
            <person name="Lorenzi H."/>
            <person name="Caler E."/>
        </authorList>
    </citation>
    <scope>NUCLEOTIDE SEQUENCE [LARGE SCALE GENOMIC DNA]</scope>
    <source>
        <strain evidence="2 3">IP1</strain>
    </source>
</reference>
<evidence type="ECO:0000313" key="2">
    <source>
        <dbReference type="EMBL" id="ELP85691.1"/>
    </source>
</evidence>
<dbReference type="Pfam" id="PF18766">
    <property type="entry name" value="SWI2_SNF2"/>
    <property type="match status" value="1"/>
</dbReference>
<name>A0A0A1TWV5_ENTIV</name>
<dbReference type="AlphaFoldDB" id="A0A0A1TWV5"/>
<evidence type="ECO:0000259" key="1">
    <source>
        <dbReference type="SMART" id="SM00487"/>
    </source>
</evidence>
<dbReference type="Pfam" id="PF22679">
    <property type="entry name" value="T1R_D3-like"/>
    <property type="match status" value="1"/>
</dbReference>
<sequence>MEQFPDKRPSPPRYTDAAVAKDVTWIFESFQMEPRDHQMVCLQKLLEDLQSQTPQNNYLMQHATGSGKSMTIAVLSHFLYNLDDGKRFDKIIVLNDRIHLDTQLCNTVKSVIAVSDGVKVKRMKNSTKLQKALQDKETRMFCTTLQKFAFVETELPNDLNIAIISDEAHRSHGAAATRKLHTMLTGEQRQNRHITYFSFTATPTQKCLRLFGTHRDGLIRPFHCFSLAESETKGLVLNVLRNYSVVPKMYNLTGKTKGIEMITDGKQVARCLSDEIRTTESLMKRRAEFIIEHFSNLAEQKDNDKFKGIAMLVCRTRKSVIKYTQMLRNVITEKGKDFGVFGTFSETDIDGVMESEEKLNTMYNTYSDSKHICELLKDQSKNIRIIVAADKLQTGFDEPRLMCMYVDKVLNGAHAVQTLGRLDRKCEGKDEVFVVDFSNQMEALKKAWGAFYHEALLFESDSDVKRQDVFNAVKMRLKTIEGVKEKNVEVARIAVKQENVERRIRMTNPVQTDMLLFLKLVDYFQDDNDTDVKYSFISKLYTSLSTQNTKTASLTQLLKSSLGVSVDGEKVEAVDMPITSIERSGPIANSLAVYQRRCREMTSTEVVELAERMVDGERSVNDGISRFSQEVYSKNNRDLLRGIVNKYSKQAVKRKPVKKVEVNAYCKQNVRSLLGWEKVNGTLRFLLKEIINSEGLEQFVNENGIPFLFGILSSAGTYEMSFVQAGLVVILECTKPVFTSALKETMFDVNYLMKAVEENTKYLSANALKILLRICSMFPRVKECVVGDETFRNKIKEMSQNSSLFVKQAVDSFIKLHIHA</sequence>
<dbReference type="SUPFAM" id="SSF52540">
    <property type="entry name" value="P-loop containing nucleoside triphosphate hydrolases"/>
    <property type="match status" value="2"/>
</dbReference>
<dbReference type="RefSeq" id="XP_004185037.1">
    <property type="nucleotide sequence ID" value="XM_004184989.1"/>
</dbReference>
<gene>
    <name evidence="2" type="ORF">EIN_410300</name>
</gene>
<dbReference type="InterPro" id="IPR040980">
    <property type="entry name" value="SWI2_SNF2"/>
</dbReference>
<dbReference type="InterPro" id="IPR055180">
    <property type="entry name" value="HsdR_RecA-like_helicase_dom_2"/>
</dbReference>
<dbReference type="KEGG" id="eiv:EIN_410300"/>
<dbReference type="EMBL" id="KB207048">
    <property type="protein sequence ID" value="ELP85691.1"/>
    <property type="molecule type" value="Genomic_DNA"/>
</dbReference>
<accession>A0A0A1TWV5</accession>
<organism evidence="2 3">
    <name type="scientific">Entamoeba invadens IP1</name>
    <dbReference type="NCBI Taxonomy" id="370355"/>
    <lineage>
        <taxon>Eukaryota</taxon>
        <taxon>Amoebozoa</taxon>
        <taxon>Evosea</taxon>
        <taxon>Archamoebae</taxon>
        <taxon>Mastigamoebida</taxon>
        <taxon>Entamoebidae</taxon>
        <taxon>Entamoeba</taxon>
    </lineage>
</organism>
<dbReference type="SMART" id="SM00487">
    <property type="entry name" value="DEXDc"/>
    <property type="match status" value="1"/>
</dbReference>
<dbReference type="InterPro" id="IPR014001">
    <property type="entry name" value="Helicase_ATP-bd"/>
</dbReference>
<protein>
    <recommendedName>
        <fullName evidence="1">Helicase ATP-binding domain-containing protein</fullName>
    </recommendedName>
</protein>
<dbReference type="GeneID" id="14884643"/>
<dbReference type="PANTHER" id="PTHR42927">
    <property type="entry name" value="HELICASE SUPERFAMILY 1 AND 2 DOMAIN-CONTAINING PROTEIN"/>
    <property type="match status" value="1"/>
</dbReference>
<dbReference type="OMA" id="DSKHICE"/>
<proteinExistence type="predicted"/>
<dbReference type="PANTHER" id="PTHR42927:SF1">
    <property type="entry name" value="HELICASE SUPERFAMILY 1 AND 2 DOMAIN-CONTAINING PROTEIN"/>
    <property type="match status" value="1"/>
</dbReference>
<dbReference type="Gene3D" id="3.40.50.300">
    <property type="entry name" value="P-loop containing nucleotide triphosphate hydrolases"/>
    <property type="match status" value="2"/>
</dbReference>